<organism evidence="14 15">
    <name type="scientific">Anaerocolumna chitinilytica</name>
    <dbReference type="NCBI Taxonomy" id="1727145"/>
    <lineage>
        <taxon>Bacteria</taxon>
        <taxon>Bacillati</taxon>
        <taxon>Bacillota</taxon>
        <taxon>Clostridia</taxon>
        <taxon>Lachnospirales</taxon>
        <taxon>Lachnospiraceae</taxon>
        <taxon>Anaerocolumna</taxon>
    </lineage>
</organism>
<evidence type="ECO:0000313" key="14">
    <source>
        <dbReference type="EMBL" id="BCJ97555.1"/>
    </source>
</evidence>
<dbReference type="Pfam" id="PF17788">
    <property type="entry name" value="HypF_C"/>
    <property type="match status" value="1"/>
</dbReference>
<feature type="active site" evidence="11">
    <location>
        <position position="25"/>
    </location>
</feature>
<evidence type="ECO:0000256" key="4">
    <source>
        <dbReference type="ARBA" id="ARBA00022598"/>
    </source>
</evidence>
<keyword evidence="6" id="KW-0863">Zinc-finger</keyword>
<comment type="catalytic activity">
    <reaction evidence="9">
        <text>C-terminal L-cysteinyl-[HypE protein] + carbamoyl phosphate + ATP + H2O = C-terminal S-carboxamide-L-cysteinyl-[HypE protein] + AMP + phosphate + diphosphate + H(+)</text>
        <dbReference type="Rhea" id="RHEA:55636"/>
        <dbReference type="Rhea" id="RHEA-COMP:14247"/>
        <dbReference type="Rhea" id="RHEA-COMP:14392"/>
        <dbReference type="ChEBI" id="CHEBI:15377"/>
        <dbReference type="ChEBI" id="CHEBI:15378"/>
        <dbReference type="ChEBI" id="CHEBI:30616"/>
        <dbReference type="ChEBI" id="CHEBI:33019"/>
        <dbReference type="ChEBI" id="CHEBI:43474"/>
        <dbReference type="ChEBI" id="CHEBI:58228"/>
        <dbReference type="ChEBI" id="CHEBI:76913"/>
        <dbReference type="ChEBI" id="CHEBI:139126"/>
        <dbReference type="ChEBI" id="CHEBI:456215"/>
    </reaction>
</comment>
<feature type="domain" description="YrdC-like" evidence="13">
    <location>
        <begin position="218"/>
        <end position="401"/>
    </location>
</feature>
<dbReference type="NCBIfam" id="TIGR00143">
    <property type="entry name" value="hypF"/>
    <property type="match status" value="1"/>
</dbReference>
<keyword evidence="15" id="KW-1185">Reference proteome</keyword>
<reference evidence="14 15" key="2">
    <citation type="submission" date="2020-08" db="EMBL/GenBank/DDBJ databases">
        <authorList>
            <person name="Ueki A."/>
            <person name="Tonouchi A."/>
        </authorList>
    </citation>
    <scope>NUCLEOTIDE SEQUENCE [LARGE SCALE GENOMIC DNA]</scope>
    <source>
        <strain evidence="14 15">CTTW</strain>
    </source>
</reference>
<dbReference type="InterPro" id="IPR043129">
    <property type="entry name" value="ATPase_NBD"/>
</dbReference>
<keyword evidence="11" id="KW-0378">Hydrolase</keyword>
<dbReference type="Gene3D" id="3.30.420.360">
    <property type="match status" value="1"/>
</dbReference>
<dbReference type="GO" id="GO:0008270">
    <property type="term" value="F:zinc ion binding"/>
    <property type="evidence" value="ECO:0007669"/>
    <property type="project" value="UniProtKB-KW"/>
</dbReference>
<keyword evidence="4" id="KW-0436">Ligase</keyword>
<evidence type="ECO:0000256" key="2">
    <source>
        <dbReference type="ARBA" id="ARBA00005614"/>
    </source>
</evidence>
<dbReference type="PROSITE" id="PS51160">
    <property type="entry name" value="ACYLPHOSPHATASE_3"/>
    <property type="match status" value="1"/>
</dbReference>
<dbReference type="Proteomes" id="UP000515703">
    <property type="component" value="Chromosome"/>
</dbReference>
<dbReference type="PIRSF" id="PIRSF006256">
    <property type="entry name" value="CMPcnvr_hdrg_mat"/>
    <property type="match status" value="1"/>
</dbReference>
<dbReference type="Gene3D" id="3.90.870.50">
    <property type="match status" value="1"/>
</dbReference>
<dbReference type="InterPro" id="IPR006070">
    <property type="entry name" value="Sua5-like_dom"/>
</dbReference>
<comment type="similarity">
    <text evidence="2">Belongs to the acylphosphatase family.</text>
</comment>
<dbReference type="SUPFAM" id="SSF53067">
    <property type="entry name" value="Actin-like ATPase domain"/>
    <property type="match status" value="1"/>
</dbReference>
<comment type="pathway">
    <text evidence="1">Protein modification; [NiFe] hydrogenase maturation.</text>
</comment>
<dbReference type="Pfam" id="PF00708">
    <property type="entry name" value="Acylphosphatase"/>
    <property type="match status" value="1"/>
</dbReference>
<name>A0A7I8DKI8_9FIRM</name>
<feature type="active site" evidence="11">
    <location>
        <position position="43"/>
    </location>
</feature>
<evidence type="ECO:0000313" key="15">
    <source>
        <dbReference type="Proteomes" id="UP000515703"/>
    </source>
</evidence>
<evidence type="ECO:0000256" key="9">
    <source>
        <dbReference type="ARBA" id="ARBA00048220"/>
    </source>
</evidence>
<evidence type="ECO:0000256" key="8">
    <source>
        <dbReference type="ARBA" id="ARBA00047645"/>
    </source>
</evidence>
<dbReference type="GO" id="GO:0003725">
    <property type="term" value="F:double-stranded RNA binding"/>
    <property type="evidence" value="ECO:0007669"/>
    <property type="project" value="InterPro"/>
</dbReference>
<dbReference type="PANTHER" id="PTHR42959:SF1">
    <property type="entry name" value="CARBAMOYLTRANSFERASE HYPF"/>
    <property type="match status" value="1"/>
</dbReference>
<dbReference type="InterPro" id="IPR017945">
    <property type="entry name" value="DHBP_synth_RibB-like_a/b_dom"/>
</dbReference>
<evidence type="ECO:0000256" key="7">
    <source>
        <dbReference type="ARBA" id="ARBA00022833"/>
    </source>
</evidence>
<dbReference type="PROSITE" id="PS51163">
    <property type="entry name" value="YRDC"/>
    <property type="match status" value="1"/>
</dbReference>
<keyword evidence="7" id="KW-0862">Zinc</keyword>
<dbReference type="SUPFAM" id="SSF55821">
    <property type="entry name" value="YrdC/RibB"/>
    <property type="match status" value="1"/>
</dbReference>
<gene>
    <name evidence="14" type="ORF">bsdcttw_05960</name>
</gene>
<dbReference type="EMBL" id="AP023368">
    <property type="protein sequence ID" value="BCJ97555.1"/>
    <property type="molecule type" value="Genomic_DNA"/>
</dbReference>
<dbReference type="InterPro" id="IPR004421">
    <property type="entry name" value="Carbamoyltransferase_HypF"/>
</dbReference>
<dbReference type="GO" id="GO:0003998">
    <property type="term" value="F:acylphosphatase activity"/>
    <property type="evidence" value="ECO:0007669"/>
    <property type="project" value="UniProtKB-EC"/>
</dbReference>
<dbReference type="InterPro" id="IPR017968">
    <property type="entry name" value="Acylphosphatase_CS"/>
</dbReference>
<evidence type="ECO:0000256" key="5">
    <source>
        <dbReference type="ARBA" id="ARBA00022723"/>
    </source>
</evidence>
<dbReference type="InterPro" id="IPR041440">
    <property type="entry name" value="HypF_C"/>
</dbReference>
<dbReference type="Gene3D" id="3.30.110.120">
    <property type="match status" value="1"/>
</dbReference>
<dbReference type="InterPro" id="IPR001792">
    <property type="entry name" value="Acylphosphatase-like_dom"/>
</dbReference>
<dbReference type="GO" id="GO:0016874">
    <property type="term" value="F:ligase activity"/>
    <property type="evidence" value="ECO:0007669"/>
    <property type="project" value="UniProtKB-UniRule"/>
</dbReference>
<dbReference type="Pfam" id="PF01300">
    <property type="entry name" value="Sua5_yciO_yrdC"/>
    <property type="match status" value="1"/>
</dbReference>
<dbReference type="PROSITE" id="PS00150">
    <property type="entry name" value="ACYLPHOSPHATASE_1"/>
    <property type="match status" value="1"/>
</dbReference>
<reference evidence="14 15" key="1">
    <citation type="submission" date="2020-08" db="EMBL/GenBank/DDBJ databases">
        <title>Draft genome sequencing of an Anaerocolumna strain isolated from anoxic soil subjected to BSD treatment.</title>
        <authorList>
            <person name="Uek A."/>
            <person name="Tonouchi A."/>
        </authorList>
    </citation>
    <scope>NUCLEOTIDE SEQUENCE [LARGE SCALE GENOMIC DNA]</scope>
    <source>
        <strain evidence="14 15">CTTW</strain>
    </source>
</reference>
<dbReference type="Gene3D" id="3.30.420.40">
    <property type="match status" value="1"/>
</dbReference>
<dbReference type="SUPFAM" id="SSF54975">
    <property type="entry name" value="Acylphosphatase/BLUF domain-like"/>
    <property type="match status" value="1"/>
</dbReference>
<dbReference type="KEGG" id="acht:bsdcttw_05960"/>
<proteinExistence type="inferred from homology"/>
<feature type="domain" description="Acylphosphatase-like" evidence="12">
    <location>
        <begin position="10"/>
        <end position="102"/>
    </location>
</feature>
<dbReference type="EC" id="6.2.-.-" evidence="10"/>
<evidence type="ECO:0000259" key="13">
    <source>
        <dbReference type="PROSITE" id="PS51163"/>
    </source>
</evidence>
<dbReference type="Pfam" id="PF07503">
    <property type="entry name" value="zf-HYPF"/>
    <property type="match status" value="2"/>
</dbReference>
<comment type="similarity">
    <text evidence="3 10">Belongs to the carbamoyltransferase HypF family.</text>
</comment>
<keyword evidence="14" id="KW-0808">Transferase</keyword>
<evidence type="ECO:0000259" key="12">
    <source>
        <dbReference type="PROSITE" id="PS51160"/>
    </source>
</evidence>
<comment type="catalytic activity">
    <reaction evidence="8 11">
        <text>an acyl phosphate + H2O = a carboxylate + phosphate + H(+)</text>
        <dbReference type="Rhea" id="RHEA:14965"/>
        <dbReference type="ChEBI" id="CHEBI:15377"/>
        <dbReference type="ChEBI" id="CHEBI:15378"/>
        <dbReference type="ChEBI" id="CHEBI:29067"/>
        <dbReference type="ChEBI" id="CHEBI:43474"/>
        <dbReference type="ChEBI" id="CHEBI:59918"/>
        <dbReference type="EC" id="3.6.1.7"/>
    </reaction>
</comment>
<dbReference type="AlphaFoldDB" id="A0A7I8DKI8"/>
<evidence type="ECO:0000256" key="10">
    <source>
        <dbReference type="PIRNR" id="PIRNR006256"/>
    </source>
</evidence>
<dbReference type="InterPro" id="IPR051060">
    <property type="entry name" value="Carbamoyltrans_HypF-like"/>
</dbReference>
<evidence type="ECO:0000256" key="11">
    <source>
        <dbReference type="PROSITE-ProRule" id="PRU00520"/>
    </source>
</evidence>
<dbReference type="InterPro" id="IPR055128">
    <property type="entry name" value="HypF_C_2"/>
</dbReference>
<dbReference type="PANTHER" id="PTHR42959">
    <property type="entry name" value="CARBAMOYLTRANSFERASE"/>
    <property type="match status" value="1"/>
</dbReference>
<evidence type="ECO:0000256" key="1">
    <source>
        <dbReference type="ARBA" id="ARBA00004711"/>
    </source>
</evidence>
<dbReference type="GO" id="GO:0051604">
    <property type="term" value="P:protein maturation"/>
    <property type="evidence" value="ECO:0007669"/>
    <property type="project" value="TreeGrafter"/>
</dbReference>
<dbReference type="InterPro" id="IPR011125">
    <property type="entry name" value="Znf_HypF"/>
</dbReference>
<dbReference type="UniPathway" id="UPA00335"/>
<keyword evidence="5" id="KW-0479">Metal-binding</keyword>
<dbReference type="Pfam" id="PF22521">
    <property type="entry name" value="HypF_C_2"/>
    <property type="match status" value="1"/>
</dbReference>
<evidence type="ECO:0000256" key="6">
    <source>
        <dbReference type="ARBA" id="ARBA00022771"/>
    </source>
</evidence>
<protein>
    <recommendedName>
        <fullName evidence="10">Carbamoyltransferase</fullName>
        <ecNumber evidence="10">6.2.-.-</ecNumber>
    </recommendedName>
</protein>
<dbReference type="GO" id="GO:0016743">
    <property type="term" value="F:carboxyl- or carbamoyltransferase activity"/>
    <property type="evidence" value="ECO:0007669"/>
    <property type="project" value="UniProtKB-UniRule"/>
</dbReference>
<evidence type="ECO:0000256" key="3">
    <source>
        <dbReference type="ARBA" id="ARBA00008097"/>
    </source>
</evidence>
<sequence length="770" mass="85621">MDKGKEGKLIKRFLVYGLVQGVGFRPFVHSLAVRLGVEGNVCNLGGIVEIIAKAPEEVLSRFLLELKNDKDKDYEIHGVEEEELKEEELSKENLNEGFVIKASASSLHTFSLTPDIGLCDKCAKEVLDEKNRRYRHPFISCAACGPRYTILKQTPYDRQTTVMQEFPMCEECGEEYTSPGERRFHAETISCKACGPQLFWKAAKSKNLCGSIESGKEENAFQNAVAVLRDGGIVAVKGIGGYHYVCSPFLPETVKRLRLLKGREKKPFALCFPDINMVKEYAEVTQEEERLLLSKAKPIVLLYEKKRKIADEVSGESIYLGTFLPYTPIQLLLTRMLGPLIMTSANDSGKPIIKEEKEIFEVGSEYLDGILYHDRKILRSVDDSVVKVTMGKPQIIRRSRGYVPFPILMEGQGPDIFCAGGDLKAAFCFYKEGRAVVSQYFGDLEEYDILKEYENSFVDLKELLGIAPMLAVCDLHPGYFSSEFARRLKLPLLQVQHHHAHIASVMAEHRLKGKVLGIAFDGTGYGPDGNVWGGEFLVCEGGDFTRIGHLRYTSLIGGDASLKDAKKLALCYLLQEGLETSLPDERTAVIRAALKSGTNTYLTSSMGRLFDGVSALLGICKENRYEAEAAIMLEQEARKALINGIEPACLQFAVTKDEEMYLLDPAPVLKELVRLKEYEKKEALALGFHYAVAEAILTLCKEVKRKENINDIALSGGVFGNTLLLEKVTMLLEEEGFSVYRNEAVPPGDGCISLGQTFIGLERAAKGQLS</sequence>
<dbReference type="InterPro" id="IPR036046">
    <property type="entry name" value="Acylphosphatase-like_dom_sf"/>
</dbReference>
<accession>A0A7I8DKI8</accession>
<dbReference type="RefSeq" id="WP_185257970.1">
    <property type="nucleotide sequence ID" value="NZ_AP023368.1"/>
</dbReference>